<dbReference type="AlphaFoldDB" id="A0A9P0AH40"/>
<comment type="cofactor">
    <cofactor evidence="2">
        <name>Mg(2+)</name>
        <dbReference type="ChEBI" id="CHEBI:18420"/>
    </cofactor>
</comment>
<dbReference type="GO" id="GO:0032299">
    <property type="term" value="C:ribonuclease H2 complex"/>
    <property type="evidence" value="ECO:0007669"/>
    <property type="project" value="TreeGrafter"/>
</dbReference>
<comment type="catalytic activity">
    <reaction evidence="1 9 10">
        <text>Endonucleolytic cleavage to 5'-phosphomonoester.</text>
        <dbReference type="EC" id="3.1.26.4"/>
    </reaction>
</comment>
<comment type="cofactor">
    <cofactor evidence="9">
        <name>Mn(2+)</name>
        <dbReference type="ChEBI" id="CHEBI:29035"/>
    </cofactor>
    <cofactor evidence="9">
        <name>Mg(2+)</name>
        <dbReference type="ChEBI" id="CHEBI:18420"/>
    </cofactor>
    <text evidence="9">Manganese or magnesium. Binds 1 divalent metal ion per monomer in the absence of substrate. May bind a second metal ion after substrate binding.</text>
</comment>
<dbReference type="NCBIfam" id="TIGR00729">
    <property type="entry name" value="ribonuclease HII"/>
    <property type="match status" value="1"/>
</dbReference>
<dbReference type="Pfam" id="PF01351">
    <property type="entry name" value="RNase_HII"/>
    <property type="match status" value="1"/>
</dbReference>
<feature type="binding site" evidence="9">
    <location>
        <position position="47"/>
    </location>
    <ligand>
        <name>a divalent metal cation</name>
        <dbReference type="ChEBI" id="CHEBI:60240"/>
    </ligand>
</feature>
<dbReference type="InterPro" id="IPR023160">
    <property type="entry name" value="RNase_HII_hlx-loop-hlx_cap_dom"/>
</dbReference>
<keyword evidence="4 9" id="KW-0540">Nuclease</keyword>
<evidence type="ECO:0000256" key="8">
    <source>
        <dbReference type="ARBA" id="ARBA00024981"/>
    </source>
</evidence>
<dbReference type="PROSITE" id="PS51975">
    <property type="entry name" value="RNASE_H_2"/>
    <property type="match status" value="1"/>
</dbReference>
<keyword evidence="5 9" id="KW-0479">Metal-binding</keyword>
<evidence type="ECO:0000256" key="1">
    <source>
        <dbReference type="ARBA" id="ARBA00000077"/>
    </source>
</evidence>
<dbReference type="PANTHER" id="PTHR10954">
    <property type="entry name" value="RIBONUCLEASE H2 SUBUNIT A"/>
    <property type="match status" value="1"/>
</dbReference>
<evidence type="ECO:0000313" key="13">
    <source>
        <dbReference type="Proteomes" id="UP001152759"/>
    </source>
</evidence>
<evidence type="ECO:0000256" key="2">
    <source>
        <dbReference type="ARBA" id="ARBA00001946"/>
    </source>
</evidence>
<name>A0A9P0AH40_BEMTA</name>
<evidence type="ECO:0000256" key="9">
    <source>
        <dbReference type="PROSITE-ProRule" id="PRU01319"/>
    </source>
</evidence>
<feature type="binding site" evidence="9">
    <location>
        <position position="46"/>
    </location>
    <ligand>
        <name>a divalent metal cation</name>
        <dbReference type="ChEBI" id="CHEBI:60240"/>
    </ligand>
</feature>
<dbReference type="GO" id="GO:0003723">
    <property type="term" value="F:RNA binding"/>
    <property type="evidence" value="ECO:0007669"/>
    <property type="project" value="UniProtKB-UniRule"/>
</dbReference>
<dbReference type="Proteomes" id="UP001152759">
    <property type="component" value="Chromosome 6"/>
</dbReference>
<evidence type="ECO:0000256" key="5">
    <source>
        <dbReference type="ARBA" id="ARBA00022723"/>
    </source>
</evidence>
<feature type="domain" description="RNase H type-2" evidence="11">
    <location>
        <begin position="40"/>
        <end position="262"/>
    </location>
</feature>
<evidence type="ECO:0000256" key="6">
    <source>
        <dbReference type="ARBA" id="ARBA00022759"/>
    </source>
</evidence>
<protein>
    <recommendedName>
        <fullName evidence="10">Ribonuclease</fullName>
        <ecNumber evidence="10">3.1.26.4</ecNumber>
    </recommendedName>
</protein>
<evidence type="ECO:0000256" key="3">
    <source>
        <dbReference type="ARBA" id="ARBA00007058"/>
    </source>
</evidence>
<feature type="binding site" evidence="9">
    <location>
        <position position="154"/>
    </location>
    <ligand>
        <name>a divalent metal cation</name>
        <dbReference type="ChEBI" id="CHEBI:60240"/>
    </ligand>
</feature>
<dbReference type="Gene3D" id="3.30.420.10">
    <property type="entry name" value="Ribonuclease H-like superfamily/Ribonuclease H"/>
    <property type="match status" value="1"/>
</dbReference>
<dbReference type="FunFam" id="3.30.420.10:FF:000016">
    <property type="entry name" value="Ribonuclease"/>
    <property type="match status" value="1"/>
</dbReference>
<proteinExistence type="inferred from homology"/>
<keyword evidence="13" id="KW-1185">Reference proteome</keyword>
<dbReference type="InterPro" id="IPR024567">
    <property type="entry name" value="RNase_HII/HIII_dom"/>
</dbReference>
<gene>
    <name evidence="12" type="ORF">BEMITA_LOCUS10070</name>
</gene>
<evidence type="ECO:0000256" key="10">
    <source>
        <dbReference type="RuleBase" id="RU003515"/>
    </source>
</evidence>
<comment type="similarity">
    <text evidence="3">Belongs to the RNase HII family. Eukaryotic subfamily.</text>
</comment>
<accession>A0A9P0AH40</accession>
<dbReference type="SUPFAM" id="SSF53098">
    <property type="entry name" value="Ribonuclease H-like"/>
    <property type="match status" value="1"/>
</dbReference>
<dbReference type="GO" id="GO:0043137">
    <property type="term" value="P:DNA replication, removal of RNA primer"/>
    <property type="evidence" value="ECO:0007669"/>
    <property type="project" value="TreeGrafter"/>
</dbReference>
<evidence type="ECO:0000256" key="4">
    <source>
        <dbReference type="ARBA" id="ARBA00022722"/>
    </source>
</evidence>
<dbReference type="EC" id="3.1.26.4" evidence="10"/>
<dbReference type="GO" id="GO:0004523">
    <property type="term" value="F:RNA-DNA hybrid ribonuclease activity"/>
    <property type="evidence" value="ECO:0007669"/>
    <property type="project" value="UniProtKB-UniRule"/>
</dbReference>
<dbReference type="CDD" id="cd07181">
    <property type="entry name" value="RNase_HII_eukaryota_like"/>
    <property type="match status" value="1"/>
</dbReference>
<dbReference type="FunFam" id="1.10.10.460:FF:000001">
    <property type="entry name" value="Ribonuclease"/>
    <property type="match status" value="1"/>
</dbReference>
<evidence type="ECO:0000259" key="11">
    <source>
        <dbReference type="PROSITE" id="PS51975"/>
    </source>
</evidence>
<dbReference type="InterPro" id="IPR004649">
    <property type="entry name" value="RNase_H2_suA"/>
</dbReference>
<sequence length="316" mass="35458">MEKTFTVKSVDEIKPIFRDNDNTKNIFLMSSIPFCCKTEPCILGIDEAGRGPVLGPMNYGICFCPKSKEEVLKTLGCADSKSLTDEKRQVILGKMCEETETLGWMVEAISPNNICRNMFRRQKYSLNQVSHDSAIGLIKKAQAHGVNVCEVFVDTVGPPEKYQEKLSWLFPELKITVSKKADSLYPIVSAASIAAKVTRDFAIEVWNFTEELSSEKKYGSGYPNDPETKKFLQTNIDPVFGFPKLVRFSWSTAEKILVSSAVPVQWEEEEDEASGKPLKNKSITSFFSPGAKKAKRSRHAFFQQSKLSVTDCFKIS</sequence>
<dbReference type="PANTHER" id="PTHR10954:SF7">
    <property type="entry name" value="RIBONUCLEASE H2 SUBUNIT A"/>
    <property type="match status" value="1"/>
</dbReference>
<dbReference type="GO" id="GO:0046872">
    <property type="term" value="F:metal ion binding"/>
    <property type="evidence" value="ECO:0007669"/>
    <property type="project" value="UniProtKB-KW"/>
</dbReference>
<dbReference type="EMBL" id="OU963867">
    <property type="protein sequence ID" value="CAH0391457.1"/>
    <property type="molecule type" value="Genomic_DNA"/>
</dbReference>
<reference evidence="12" key="1">
    <citation type="submission" date="2021-12" db="EMBL/GenBank/DDBJ databases">
        <authorList>
            <person name="King R."/>
        </authorList>
    </citation>
    <scope>NUCLEOTIDE SEQUENCE</scope>
</reference>
<comment type="function">
    <text evidence="10">Endonuclease that specifically degrades the RNA of RNA-DNA hybrids.</text>
</comment>
<dbReference type="Gene3D" id="1.10.10.460">
    <property type="entry name" value="Ribonuclease hii. Domain 2"/>
    <property type="match status" value="1"/>
</dbReference>
<keyword evidence="6 9" id="KW-0255">Endonuclease</keyword>
<organism evidence="12 13">
    <name type="scientific">Bemisia tabaci</name>
    <name type="common">Sweetpotato whitefly</name>
    <name type="synonym">Aleurodes tabaci</name>
    <dbReference type="NCBI Taxonomy" id="7038"/>
    <lineage>
        <taxon>Eukaryota</taxon>
        <taxon>Metazoa</taxon>
        <taxon>Ecdysozoa</taxon>
        <taxon>Arthropoda</taxon>
        <taxon>Hexapoda</taxon>
        <taxon>Insecta</taxon>
        <taxon>Pterygota</taxon>
        <taxon>Neoptera</taxon>
        <taxon>Paraneoptera</taxon>
        <taxon>Hemiptera</taxon>
        <taxon>Sternorrhyncha</taxon>
        <taxon>Aleyrodoidea</taxon>
        <taxon>Aleyrodidae</taxon>
        <taxon>Aleyrodinae</taxon>
        <taxon>Bemisia</taxon>
    </lineage>
</organism>
<evidence type="ECO:0000313" key="12">
    <source>
        <dbReference type="EMBL" id="CAH0391457.1"/>
    </source>
</evidence>
<dbReference type="InterPro" id="IPR001352">
    <property type="entry name" value="RNase_HII/HIII"/>
</dbReference>
<dbReference type="KEGG" id="btab:109038696"/>
<dbReference type="GO" id="GO:0006298">
    <property type="term" value="P:mismatch repair"/>
    <property type="evidence" value="ECO:0007669"/>
    <property type="project" value="TreeGrafter"/>
</dbReference>
<dbReference type="InterPro" id="IPR012337">
    <property type="entry name" value="RNaseH-like_sf"/>
</dbReference>
<comment type="function">
    <text evidence="8">Catalytic subunit of RNase HII, an endonuclease that specifically degrades the RNA of RNA:DNA hybrids. Participates in DNA replication, possibly by mediating the removal of lagging-strand Okazaki fragment RNA primers during DNA replication. Mediates the excision of single ribonucleotides from DNA:RNA duplexes.</text>
</comment>
<evidence type="ECO:0000256" key="7">
    <source>
        <dbReference type="ARBA" id="ARBA00022801"/>
    </source>
</evidence>
<dbReference type="InterPro" id="IPR036397">
    <property type="entry name" value="RNaseH_sf"/>
</dbReference>
<keyword evidence="7 9" id="KW-0378">Hydrolase</keyword>